<comment type="caution">
    <text evidence="1">The sequence shown here is derived from an EMBL/GenBank/DDBJ whole genome shotgun (WGS) entry which is preliminary data.</text>
</comment>
<evidence type="ECO:0000313" key="1">
    <source>
        <dbReference type="EMBL" id="TKB53317.1"/>
    </source>
</evidence>
<organism evidence="1 2">
    <name type="scientific">Ferrimonas aestuarii</name>
    <dbReference type="NCBI Taxonomy" id="2569539"/>
    <lineage>
        <taxon>Bacteria</taxon>
        <taxon>Pseudomonadati</taxon>
        <taxon>Pseudomonadota</taxon>
        <taxon>Gammaproteobacteria</taxon>
        <taxon>Alteromonadales</taxon>
        <taxon>Ferrimonadaceae</taxon>
        <taxon>Ferrimonas</taxon>
    </lineage>
</organism>
<reference evidence="1 2" key="1">
    <citation type="submission" date="2019-04" db="EMBL/GenBank/DDBJ databases">
        <authorList>
            <person name="Hwang J.C."/>
        </authorList>
    </citation>
    <scope>NUCLEOTIDE SEQUENCE [LARGE SCALE GENOMIC DNA]</scope>
    <source>
        <strain evidence="1 2">IMCC35002</strain>
    </source>
</reference>
<accession>A0A4U1BLY0</accession>
<name>A0A4U1BLY0_9GAMM</name>
<dbReference type="EMBL" id="SWCJ01000012">
    <property type="protein sequence ID" value="TKB53317.1"/>
    <property type="molecule type" value="Genomic_DNA"/>
</dbReference>
<dbReference type="Proteomes" id="UP000305675">
    <property type="component" value="Unassembled WGS sequence"/>
</dbReference>
<proteinExistence type="predicted"/>
<dbReference type="AlphaFoldDB" id="A0A4U1BLY0"/>
<keyword evidence="2" id="KW-1185">Reference proteome</keyword>
<evidence type="ECO:0000313" key="2">
    <source>
        <dbReference type="Proteomes" id="UP000305675"/>
    </source>
</evidence>
<dbReference type="RefSeq" id="WP_136864185.1">
    <property type="nucleotide sequence ID" value="NZ_SWCJ01000012.1"/>
</dbReference>
<sequence length="68" mass="7617">MKISQLIALLEQQQEQLGDVEVTMQATLLPDGYCAAGNVADVFESTVESVQELDEGRLGMRLRLFWQC</sequence>
<protein>
    <submittedName>
        <fullName evidence="1">Uncharacterized protein</fullName>
    </submittedName>
</protein>
<gene>
    <name evidence="1" type="ORF">FCL42_14710</name>
</gene>